<keyword evidence="4" id="KW-0645">Protease</keyword>
<evidence type="ECO:0000256" key="3">
    <source>
        <dbReference type="ARBA" id="ARBA00012759"/>
    </source>
</evidence>
<feature type="compositionally biased region" description="Basic and acidic residues" evidence="7">
    <location>
        <begin position="59"/>
        <end position="68"/>
    </location>
</feature>
<evidence type="ECO:0000256" key="2">
    <source>
        <dbReference type="ARBA" id="ARBA00010407"/>
    </source>
</evidence>
<feature type="compositionally biased region" description="Basic and acidic residues" evidence="7">
    <location>
        <begin position="32"/>
        <end position="43"/>
    </location>
</feature>
<feature type="compositionally biased region" description="Low complexity" evidence="7">
    <location>
        <begin position="8"/>
        <end position="21"/>
    </location>
</feature>
<dbReference type="GO" id="GO:0061578">
    <property type="term" value="F:K63-linked deubiquitinase activity"/>
    <property type="evidence" value="ECO:0007669"/>
    <property type="project" value="TreeGrafter"/>
</dbReference>
<dbReference type="FunFam" id="3.90.70.80:FF:000008">
    <property type="entry name" value="OTU domain-containing protein 5"/>
    <property type="match status" value="1"/>
</dbReference>
<feature type="compositionally biased region" description="Pro residues" evidence="7">
    <location>
        <begin position="137"/>
        <end position="148"/>
    </location>
</feature>
<feature type="region of interest" description="Disordered" evidence="7">
    <location>
        <begin position="441"/>
        <end position="473"/>
    </location>
</feature>
<dbReference type="InterPro" id="IPR050704">
    <property type="entry name" value="Peptidase_C85-like"/>
</dbReference>
<feature type="region of interest" description="Disordered" evidence="7">
    <location>
        <begin position="1"/>
        <end position="219"/>
    </location>
</feature>
<name>A0A7I8KTB2_SPIIN</name>
<comment type="catalytic activity">
    <reaction evidence="1">
        <text>Thiol-dependent hydrolysis of ester, thioester, amide, peptide and isopeptide bonds formed by the C-terminal Gly of ubiquitin (a 76-residue protein attached to proteins as an intracellular targeting signal).</text>
        <dbReference type="EC" id="3.4.19.12"/>
    </reaction>
</comment>
<keyword evidence="5" id="KW-0833">Ubl conjugation pathway</keyword>
<dbReference type="SUPFAM" id="SSF46934">
    <property type="entry name" value="UBA-like"/>
    <property type="match status" value="1"/>
</dbReference>
<feature type="compositionally biased region" description="Basic and acidic residues" evidence="7">
    <location>
        <begin position="106"/>
        <end position="118"/>
    </location>
</feature>
<feature type="compositionally biased region" description="Polar residues" evidence="7">
    <location>
        <begin position="22"/>
        <end position="31"/>
    </location>
</feature>
<evidence type="ECO:0000313" key="10">
    <source>
        <dbReference type="EMBL" id="CAA7400244.1"/>
    </source>
</evidence>
<accession>A0A7I8KTB2</accession>
<dbReference type="Pfam" id="PF02338">
    <property type="entry name" value="OTU"/>
    <property type="match status" value="1"/>
</dbReference>
<dbReference type="InterPro" id="IPR003323">
    <property type="entry name" value="OTU_dom"/>
</dbReference>
<evidence type="ECO:0000256" key="5">
    <source>
        <dbReference type="ARBA" id="ARBA00022786"/>
    </source>
</evidence>
<dbReference type="CDD" id="cd22796">
    <property type="entry name" value="OTU_plant_OTU6-like"/>
    <property type="match status" value="1"/>
</dbReference>
<proteinExistence type="inferred from homology"/>
<feature type="domain" description="OTU" evidence="9">
    <location>
        <begin position="236"/>
        <end position="359"/>
    </location>
</feature>
<evidence type="ECO:0000259" key="8">
    <source>
        <dbReference type="PROSITE" id="PS50030"/>
    </source>
</evidence>
<feature type="compositionally biased region" description="Low complexity" evidence="7">
    <location>
        <begin position="154"/>
        <end position="173"/>
    </location>
</feature>
<dbReference type="OrthoDB" id="409956at2759"/>
<organism evidence="10 11">
    <name type="scientific">Spirodela intermedia</name>
    <name type="common">Intermediate duckweed</name>
    <dbReference type="NCBI Taxonomy" id="51605"/>
    <lineage>
        <taxon>Eukaryota</taxon>
        <taxon>Viridiplantae</taxon>
        <taxon>Streptophyta</taxon>
        <taxon>Embryophyta</taxon>
        <taxon>Tracheophyta</taxon>
        <taxon>Spermatophyta</taxon>
        <taxon>Magnoliopsida</taxon>
        <taxon>Liliopsida</taxon>
        <taxon>Araceae</taxon>
        <taxon>Lemnoideae</taxon>
        <taxon>Spirodela</taxon>
    </lineage>
</organism>
<keyword evidence="6" id="KW-0378">Hydrolase</keyword>
<dbReference type="InterPro" id="IPR038765">
    <property type="entry name" value="Papain-like_cys_pep_sf"/>
</dbReference>
<dbReference type="InterPro" id="IPR009060">
    <property type="entry name" value="UBA-like_sf"/>
</dbReference>
<dbReference type="AlphaFoldDB" id="A0A7I8KTB2"/>
<dbReference type="Proteomes" id="UP000663760">
    <property type="component" value="Chromosome 8"/>
</dbReference>
<dbReference type="PROSITE" id="PS50802">
    <property type="entry name" value="OTU"/>
    <property type="match status" value="1"/>
</dbReference>
<dbReference type="EC" id="3.4.19.12" evidence="3"/>
<evidence type="ECO:0000256" key="4">
    <source>
        <dbReference type="ARBA" id="ARBA00022670"/>
    </source>
</evidence>
<dbReference type="PROSITE" id="PS50030">
    <property type="entry name" value="UBA"/>
    <property type="match status" value="1"/>
</dbReference>
<feature type="domain" description="UBA" evidence="8">
    <location>
        <begin position="475"/>
        <end position="515"/>
    </location>
</feature>
<dbReference type="EMBL" id="LR746271">
    <property type="protein sequence ID" value="CAA7400244.1"/>
    <property type="molecule type" value="Genomic_DNA"/>
</dbReference>
<evidence type="ECO:0000256" key="7">
    <source>
        <dbReference type="SAM" id="MobiDB-lite"/>
    </source>
</evidence>
<dbReference type="InterPro" id="IPR015940">
    <property type="entry name" value="UBA"/>
</dbReference>
<dbReference type="GO" id="GO:0006508">
    <property type="term" value="P:proteolysis"/>
    <property type="evidence" value="ECO:0007669"/>
    <property type="project" value="UniProtKB-KW"/>
</dbReference>
<dbReference type="GO" id="GO:0016579">
    <property type="term" value="P:protein deubiquitination"/>
    <property type="evidence" value="ECO:0007669"/>
    <property type="project" value="TreeGrafter"/>
</dbReference>
<protein>
    <recommendedName>
        <fullName evidence="3">ubiquitinyl hydrolase 1</fullName>
        <ecNumber evidence="3">3.4.19.12</ecNumber>
    </recommendedName>
</protein>
<evidence type="ECO:0000256" key="1">
    <source>
        <dbReference type="ARBA" id="ARBA00000707"/>
    </source>
</evidence>
<dbReference type="GO" id="GO:0004843">
    <property type="term" value="F:cysteine-type deubiquitinase activity"/>
    <property type="evidence" value="ECO:0007669"/>
    <property type="project" value="UniProtKB-EC"/>
</dbReference>
<gene>
    <name evidence="10" type="ORF">SI8410_08010922</name>
</gene>
<evidence type="ECO:0000256" key="6">
    <source>
        <dbReference type="ARBA" id="ARBA00022801"/>
    </source>
</evidence>
<evidence type="ECO:0000259" key="9">
    <source>
        <dbReference type="PROSITE" id="PS50802"/>
    </source>
</evidence>
<comment type="similarity">
    <text evidence="2">Belongs to the peptidase C85 family.</text>
</comment>
<dbReference type="SUPFAM" id="SSF54001">
    <property type="entry name" value="Cysteine proteinases"/>
    <property type="match status" value="1"/>
</dbReference>
<sequence>MTRILVQRGSAGSSSSAGRSAQTPANQAASSSKEEEHDKEVRPESVLSNDPLPEQYEGSEDKPPKTDEFLSEISKGIIHETGTGEDAGKGKSCLDESPDSSAVAKESGRPHASERQDLQDVEILGTSSSQILSGASCPPPPPLPPPKPSNAGLGSRRTSSGGSSVGRIGSSRRPPSWPAISSWNSAPDPHPSSPRSYSEADGYNSADEQNPCYGPSYDDAERERHFELDIRRSKGYEVKRMLEDGNCLFRAVADQVYGDAEAFDMVRQMCIDYMERERDHFSQFVTEGFTSYCKRKRRDKVYGNNMEIQALSEMYNRPIHIYSYSTEPINIFHGGYGTDTPPIRLSYHRGNHYNSVVDPRGLTVGAGLGFSSLRGLNIDKDQVKAAIKAQQDQQIDNALLAEGRFYSDLELTEKEIERMVMEASRAEYLAKDKFKLQMGFRESTPGAEPSSSATTRPAGTAGSPGGGRDKSLPDIVRNDSMQMLLSMGFSYLQVVEAYSIFGDDVESIICYLLEMGEATAPLGGVAQCKGKAAE</sequence>
<dbReference type="Gene3D" id="3.90.70.80">
    <property type="match status" value="1"/>
</dbReference>
<dbReference type="PANTHER" id="PTHR12419:SF4">
    <property type="entry name" value="OTU DOMAIN-CONTAINING PROTEIN 5"/>
    <property type="match status" value="1"/>
</dbReference>
<evidence type="ECO:0000313" key="11">
    <source>
        <dbReference type="Proteomes" id="UP000663760"/>
    </source>
</evidence>
<dbReference type="PANTHER" id="PTHR12419">
    <property type="entry name" value="OTU DOMAIN CONTAINING PROTEIN"/>
    <property type="match status" value="1"/>
</dbReference>
<keyword evidence="11" id="KW-1185">Reference proteome</keyword>
<reference evidence="10" key="1">
    <citation type="submission" date="2020-02" db="EMBL/GenBank/DDBJ databases">
        <authorList>
            <person name="Scholz U."/>
            <person name="Mascher M."/>
            <person name="Fiebig A."/>
        </authorList>
    </citation>
    <scope>NUCLEOTIDE SEQUENCE</scope>
</reference>